<accession>A0A6A7Y9Q7</accession>
<sequence length="155" mass="16907">MNEFIDLALIFDASTRRADLSLGEDGDLVLDPTAVTPMLMSIGLDRRARTDDPLPSGITELNQPASLSERRGWAGDALDAQRRRAGSRLWLLERAKKTEITLLAAEHYLTEALGWAGDELSEPAEIEVAWVGAEVLGFRAAVLGHEITLTRRVGG</sequence>
<reference evidence="1 2" key="1">
    <citation type="submission" date="2019-09" db="EMBL/GenBank/DDBJ databases">
        <title>Segnochrobactrum spirostomi gen. nov., sp. nov., isolated from the ciliate Spirostomum cf. yagiui and description of a novel family, Segnochrobactraceae fam. nov. within the order Rhizobiales of the class Alphaproteobacteria.</title>
        <authorList>
            <person name="Akter S."/>
            <person name="Shazib S.U.A."/>
            <person name="Shin M.K."/>
        </authorList>
    </citation>
    <scope>NUCLEOTIDE SEQUENCE [LARGE SCALE GENOMIC DNA]</scope>
    <source>
        <strain evidence="1 2">Sp-1</strain>
    </source>
</reference>
<organism evidence="1 2">
    <name type="scientific">Segnochrobactrum spirostomi</name>
    <dbReference type="NCBI Taxonomy" id="2608987"/>
    <lineage>
        <taxon>Bacteria</taxon>
        <taxon>Pseudomonadati</taxon>
        <taxon>Pseudomonadota</taxon>
        <taxon>Alphaproteobacteria</taxon>
        <taxon>Hyphomicrobiales</taxon>
        <taxon>Segnochrobactraceae</taxon>
        <taxon>Segnochrobactrum</taxon>
    </lineage>
</organism>
<name>A0A6A7Y9Q7_9HYPH</name>
<evidence type="ECO:0000313" key="1">
    <source>
        <dbReference type="EMBL" id="MQT14382.1"/>
    </source>
</evidence>
<evidence type="ECO:0000313" key="2">
    <source>
        <dbReference type="Proteomes" id="UP000332515"/>
    </source>
</evidence>
<dbReference type="EMBL" id="VWNA01000001">
    <property type="protein sequence ID" value="MQT14382.1"/>
    <property type="molecule type" value="Genomic_DNA"/>
</dbReference>
<gene>
    <name evidence="1" type="ORF">F0357_17350</name>
</gene>
<dbReference type="Pfam" id="PF07409">
    <property type="entry name" value="GP46"/>
    <property type="match status" value="1"/>
</dbReference>
<comment type="caution">
    <text evidence="1">The sequence shown here is derived from an EMBL/GenBank/DDBJ whole genome shotgun (WGS) entry which is preliminary data.</text>
</comment>
<keyword evidence="2" id="KW-1185">Reference proteome</keyword>
<dbReference type="AlphaFoldDB" id="A0A6A7Y9Q7"/>
<dbReference type="Proteomes" id="UP000332515">
    <property type="component" value="Unassembled WGS sequence"/>
</dbReference>
<protein>
    <submittedName>
        <fullName evidence="1">Uncharacterized protein</fullName>
    </submittedName>
</protein>
<proteinExistence type="predicted"/>
<dbReference type="InterPro" id="IPR010877">
    <property type="entry name" value="Phage_Mu_Gp46"/>
</dbReference>